<dbReference type="InterPro" id="IPR036291">
    <property type="entry name" value="NAD(P)-bd_dom_sf"/>
</dbReference>
<evidence type="ECO:0000256" key="2">
    <source>
        <dbReference type="ARBA" id="ARBA00009512"/>
    </source>
</evidence>
<evidence type="ECO:0000256" key="1">
    <source>
        <dbReference type="ARBA" id="ARBA00004496"/>
    </source>
</evidence>
<dbReference type="InterPro" id="IPR033847">
    <property type="entry name" value="Citrt_syn/SCS-alpha_CS"/>
</dbReference>
<dbReference type="InterPro" id="IPR036969">
    <property type="entry name" value="Citrate_synthase_sf"/>
</dbReference>
<dbReference type="EMBL" id="JALJOV010000146">
    <property type="protein sequence ID" value="KAK9866628.1"/>
    <property type="molecule type" value="Genomic_DNA"/>
</dbReference>
<dbReference type="InterPro" id="IPR035980">
    <property type="entry name" value="Ribosomal_bS6_sf"/>
</dbReference>
<protein>
    <recommendedName>
        <fullName evidence="4">ATP citrate synthase</fullName>
        <ecNumber evidence="4">2.3.3.8</ecNumber>
    </recommendedName>
</protein>
<keyword evidence="7" id="KW-0808">Transferase</keyword>
<dbReference type="Gene3D" id="3.40.50.261">
    <property type="entry name" value="Succinyl-CoA synthetase domains"/>
    <property type="match status" value="1"/>
</dbReference>
<dbReference type="PROSITE" id="PS01217">
    <property type="entry name" value="SUCCINYL_COA_LIG_3"/>
    <property type="match status" value="1"/>
</dbReference>
<dbReference type="InterPro" id="IPR014717">
    <property type="entry name" value="Transl_elong_EF1B/ribsomal_bS6"/>
</dbReference>
<dbReference type="Pfam" id="PF01250">
    <property type="entry name" value="Ribosomal_S6"/>
    <property type="match status" value="1"/>
</dbReference>
<dbReference type="InterPro" id="IPR002020">
    <property type="entry name" value="Citrate_synthase"/>
</dbReference>
<keyword evidence="9" id="KW-0443">Lipid metabolism</keyword>
<dbReference type="Proteomes" id="UP001485043">
    <property type="component" value="Unassembled WGS sequence"/>
</dbReference>
<dbReference type="EC" id="2.3.3.8" evidence="4"/>
<evidence type="ECO:0000313" key="11">
    <source>
        <dbReference type="EMBL" id="KAK9866628.1"/>
    </source>
</evidence>
<dbReference type="GO" id="GO:0006085">
    <property type="term" value="P:acetyl-CoA biosynthetic process"/>
    <property type="evidence" value="ECO:0007669"/>
    <property type="project" value="TreeGrafter"/>
</dbReference>
<accession>A0AAW1TCU5</accession>
<feature type="non-terminal residue" evidence="11">
    <location>
        <position position="458"/>
    </location>
</feature>
<dbReference type="GO" id="GO:0005829">
    <property type="term" value="C:cytosol"/>
    <property type="evidence" value="ECO:0007669"/>
    <property type="project" value="TreeGrafter"/>
</dbReference>
<dbReference type="GO" id="GO:0006412">
    <property type="term" value="P:translation"/>
    <property type="evidence" value="ECO:0007669"/>
    <property type="project" value="InterPro"/>
</dbReference>
<evidence type="ECO:0000256" key="5">
    <source>
        <dbReference type="ARBA" id="ARBA00022490"/>
    </source>
</evidence>
<dbReference type="SUPFAM" id="SSF51735">
    <property type="entry name" value="NAD(P)-binding Rossmann-fold domains"/>
    <property type="match status" value="1"/>
</dbReference>
<name>A0AAW1TCU5_9CHLO</name>
<evidence type="ECO:0000256" key="8">
    <source>
        <dbReference type="ARBA" id="ARBA00022741"/>
    </source>
</evidence>
<feature type="domain" description="ATP-citrate synthase/succinyl-CoA ligase C-terminal" evidence="10">
    <location>
        <begin position="301"/>
        <end position="389"/>
    </location>
</feature>
<dbReference type="InterPro" id="IPR017866">
    <property type="entry name" value="Succ-CoA_synthase_bsu_CS"/>
</dbReference>
<dbReference type="PANTHER" id="PTHR23118:SF42">
    <property type="entry name" value="ATP-CITRATE SYNTHASE"/>
    <property type="match status" value="1"/>
</dbReference>
<keyword evidence="6" id="KW-0444">Lipid biosynthesis</keyword>
<evidence type="ECO:0000313" key="12">
    <source>
        <dbReference type="Proteomes" id="UP001485043"/>
    </source>
</evidence>
<keyword evidence="12" id="KW-1185">Reference proteome</keyword>
<dbReference type="GO" id="GO:0003735">
    <property type="term" value="F:structural constituent of ribosome"/>
    <property type="evidence" value="ECO:0007669"/>
    <property type="project" value="InterPro"/>
</dbReference>
<evidence type="ECO:0000259" key="10">
    <source>
        <dbReference type="Pfam" id="PF00549"/>
    </source>
</evidence>
<proteinExistence type="inferred from homology"/>
<dbReference type="InterPro" id="IPR016102">
    <property type="entry name" value="Succinyl-CoA_synth-like"/>
</dbReference>
<dbReference type="AlphaFoldDB" id="A0AAW1TCU5"/>
<dbReference type="Gene3D" id="3.40.50.720">
    <property type="entry name" value="NAD(P)-binding Rossmann-like Domain"/>
    <property type="match status" value="1"/>
</dbReference>
<evidence type="ECO:0000256" key="3">
    <source>
        <dbReference type="ARBA" id="ARBA00011412"/>
    </source>
</evidence>
<evidence type="ECO:0000256" key="4">
    <source>
        <dbReference type="ARBA" id="ARBA00012639"/>
    </source>
</evidence>
<dbReference type="GO" id="GO:0019843">
    <property type="term" value="F:rRNA binding"/>
    <property type="evidence" value="ECO:0007669"/>
    <property type="project" value="InterPro"/>
</dbReference>
<dbReference type="Gene3D" id="3.30.70.60">
    <property type="match status" value="1"/>
</dbReference>
<dbReference type="GO" id="GO:0005840">
    <property type="term" value="C:ribosome"/>
    <property type="evidence" value="ECO:0007669"/>
    <property type="project" value="InterPro"/>
</dbReference>
<keyword evidence="8" id="KW-0547">Nucleotide-binding</keyword>
<dbReference type="SUPFAM" id="SSF48256">
    <property type="entry name" value="Citrate synthase"/>
    <property type="match status" value="1"/>
</dbReference>
<evidence type="ECO:0000256" key="9">
    <source>
        <dbReference type="ARBA" id="ARBA00023098"/>
    </source>
</evidence>
<organism evidence="11 12">
    <name type="scientific">Apatococcus fuscideae</name>
    <dbReference type="NCBI Taxonomy" id="2026836"/>
    <lineage>
        <taxon>Eukaryota</taxon>
        <taxon>Viridiplantae</taxon>
        <taxon>Chlorophyta</taxon>
        <taxon>core chlorophytes</taxon>
        <taxon>Trebouxiophyceae</taxon>
        <taxon>Chlorellales</taxon>
        <taxon>Chlorellaceae</taxon>
        <taxon>Apatococcus</taxon>
    </lineage>
</organism>
<sequence>MAHAGCLHAAAPICLRHTRLPAAFAPTSSSSRSSPTPARCVHNTTAHCPSHSRVTASSRGHTALAATSPTVNVQTILKQDELPEGWAWYETMLVLRPDLDDEARDQELAKFEAFLNQEKCQDITALVRGRQQLAYPIKGFWEGIYVLYTYGARRATSQGVQRLLSKPSIGTEPGNPDGFQKVFFGREEIGIPLQGSVADAVEAYPSADVFINFASFRSAYESTMEALQQPTIRVVAVIAEGVPEQDTKKLIAYARAHNKIILGPATVGGLQAGAFRIGDTAGTLDNIIACRLHRPGSVGFVSKSGGMSNEMYNVLSRTTDGLYEGIAIGGDVFPGSTLSDHCLRYQEIPQVKLIVVLGELGGQDEYSLVEALKEKRDLIAAQKAGKVRVPTNIVSTICDDRGEEPTYHGVDMTTLMTGDKNVGDVISLLWFKRQLPKYATRFIEMCIMLCADHGPVCQ</sequence>
<dbReference type="Pfam" id="PF00549">
    <property type="entry name" value="Ligase_CoA"/>
    <property type="match status" value="1"/>
</dbReference>
<dbReference type="GO" id="GO:0000166">
    <property type="term" value="F:nucleotide binding"/>
    <property type="evidence" value="ECO:0007669"/>
    <property type="project" value="UniProtKB-KW"/>
</dbReference>
<dbReference type="InterPro" id="IPR000529">
    <property type="entry name" value="Ribosomal_bS6"/>
</dbReference>
<comment type="subunit">
    <text evidence="3">Heterooctamer of 4 alpha and 4 beta chains.</text>
</comment>
<comment type="caution">
    <text evidence="11">The sequence shown here is derived from an EMBL/GenBank/DDBJ whole genome shotgun (WGS) entry which is preliminary data.</text>
</comment>
<dbReference type="GO" id="GO:0006633">
    <property type="term" value="P:fatty acid biosynthetic process"/>
    <property type="evidence" value="ECO:0007669"/>
    <property type="project" value="TreeGrafter"/>
</dbReference>
<gene>
    <name evidence="11" type="ORF">WJX84_006258</name>
</gene>
<dbReference type="GO" id="GO:0003878">
    <property type="term" value="F:ATP citrate synthase activity"/>
    <property type="evidence" value="ECO:0007669"/>
    <property type="project" value="UniProtKB-EC"/>
</dbReference>
<evidence type="ECO:0000256" key="7">
    <source>
        <dbReference type="ARBA" id="ARBA00022679"/>
    </source>
</evidence>
<dbReference type="SUPFAM" id="SSF54995">
    <property type="entry name" value="Ribosomal protein S6"/>
    <property type="match status" value="1"/>
</dbReference>
<keyword evidence="5" id="KW-0963">Cytoplasm</keyword>
<reference evidence="11 12" key="1">
    <citation type="journal article" date="2024" name="Nat. Commun.">
        <title>Phylogenomics reveals the evolutionary origins of lichenization in chlorophyte algae.</title>
        <authorList>
            <person name="Puginier C."/>
            <person name="Libourel C."/>
            <person name="Otte J."/>
            <person name="Skaloud P."/>
            <person name="Haon M."/>
            <person name="Grisel S."/>
            <person name="Petersen M."/>
            <person name="Berrin J.G."/>
            <person name="Delaux P.M."/>
            <person name="Dal Grande F."/>
            <person name="Keller J."/>
        </authorList>
    </citation>
    <scope>NUCLEOTIDE SEQUENCE [LARGE SCALE GENOMIC DNA]</scope>
    <source>
        <strain evidence="11 12">SAG 2523</strain>
    </source>
</reference>
<comment type="similarity">
    <text evidence="2">Belongs to the bacterial ribosomal protein bS6 family.</text>
</comment>
<dbReference type="InterPro" id="IPR005811">
    <property type="entry name" value="SUCC_ACL_C"/>
</dbReference>
<comment type="subcellular location">
    <subcellularLocation>
        <location evidence="1">Cytoplasm</location>
    </subcellularLocation>
</comment>
<dbReference type="PANTHER" id="PTHR23118">
    <property type="entry name" value="ATP-CITRATE SYNTHASE"/>
    <property type="match status" value="1"/>
</dbReference>
<dbReference type="PROSITE" id="PS01216">
    <property type="entry name" value="SUCCINYL_COA_LIG_1"/>
    <property type="match status" value="1"/>
</dbReference>
<evidence type="ECO:0000256" key="6">
    <source>
        <dbReference type="ARBA" id="ARBA00022516"/>
    </source>
</evidence>